<dbReference type="Proteomes" id="UP000789920">
    <property type="component" value="Unassembled WGS sequence"/>
</dbReference>
<name>A0ACA9RMX6_9GLOM</name>
<accession>A0ACA9RMX6</accession>
<sequence>NPKNVLLHDHVLKLTNFGGLSIFKSDDFENIPYIEPQELTLEKGFIKSSRGIYGNFLNRLISTIYSLGVLLWQISSGVRPYMYLTPQKMVEYISNGEREEPVDGTPIKYYELYQDCWHDYPEKRPDCLMALKKLANVDLNDVISSELDKDIYYKDIDYNLKFERIRSAAPSVFGGSTAVETVVETWNDDYDSSNQWNLHKGLKVYGNTFIHGEEILTENGTVISQEMKQYVQIYTNIPSNPFDILKNESVSIQKLEEIDICLHIRLLKIEYKNFEISEGFSKAIEDVLKNHDEKSIRKALQKVFEKYGDYIPKEVVIGGALRIKSACPKDRKSFMQDIDTLKANLYWVNDQIFLGKSNIFDKIPFDNIFTIEDLDNGQRITSGHELMVWMEEFCEYKRGYIIAFNEIVPAYTFLNDEIKQEIIKACGRLQGTNIEHIVPHITNSPIPDNLNNWTNSSPIIYL</sequence>
<evidence type="ECO:0000313" key="2">
    <source>
        <dbReference type="Proteomes" id="UP000789920"/>
    </source>
</evidence>
<gene>
    <name evidence="1" type="ORF">RPERSI_LOCUS21166</name>
</gene>
<comment type="caution">
    <text evidence="1">The sequence shown here is derived from an EMBL/GenBank/DDBJ whole genome shotgun (WGS) entry which is preliminary data.</text>
</comment>
<keyword evidence="2" id="KW-1185">Reference proteome</keyword>
<proteinExistence type="predicted"/>
<feature type="non-terminal residue" evidence="1">
    <location>
        <position position="1"/>
    </location>
</feature>
<dbReference type="EMBL" id="CAJVQC010061378">
    <property type="protein sequence ID" value="CAG8801703.1"/>
    <property type="molecule type" value="Genomic_DNA"/>
</dbReference>
<evidence type="ECO:0000313" key="1">
    <source>
        <dbReference type="EMBL" id="CAG8801703.1"/>
    </source>
</evidence>
<feature type="non-terminal residue" evidence="1">
    <location>
        <position position="462"/>
    </location>
</feature>
<protein>
    <submittedName>
        <fullName evidence="1">2137_t:CDS:1</fullName>
    </submittedName>
</protein>
<organism evidence="1 2">
    <name type="scientific">Racocetra persica</name>
    <dbReference type="NCBI Taxonomy" id="160502"/>
    <lineage>
        <taxon>Eukaryota</taxon>
        <taxon>Fungi</taxon>
        <taxon>Fungi incertae sedis</taxon>
        <taxon>Mucoromycota</taxon>
        <taxon>Glomeromycotina</taxon>
        <taxon>Glomeromycetes</taxon>
        <taxon>Diversisporales</taxon>
        <taxon>Gigasporaceae</taxon>
        <taxon>Racocetra</taxon>
    </lineage>
</organism>
<reference evidence="1" key="1">
    <citation type="submission" date="2021-06" db="EMBL/GenBank/DDBJ databases">
        <authorList>
            <person name="Kallberg Y."/>
            <person name="Tangrot J."/>
            <person name="Rosling A."/>
        </authorList>
    </citation>
    <scope>NUCLEOTIDE SEQUENCE</scope>
    <source>
        <strain evidence="1">MA461A</strain>
    </source>
</reference>